<dbReference type="FunFam" id="1.10.340.30:FF:000004">
    <property type="entry name" value="DNA-3-methyladenine glycosylase II"/>
    <property type="match status" value="1"/>
</dbReference>
<dbReference type="RefSeq" id="WP_160935320.1">
    <property type="nucleotide sequence ID" value="NZ_SNVJ01000002.1"/>
</dbReference>
<proteinExistence type="inferred from homology"/>
<dbReference type="CDD" id="cd00056">
    <property type="entry name" value="ENDO3c"/>
    <property type="match status" value="1"/>
</dbReference>
<sequence>MLAPSRPAARGLSPRAARAHLAADPVLGPVVRQVGAITLKPAKREPYEALVRAIAHQQVHGRAAEAMLGRLLALFPGHDFPPPAGILALPEEALRGCGFSGAKCAAILDIAHKSVGGLVPSRHAAARLPDEELIQRLVALRGVGRWTVEMLLIFTLGRPDVLPVDDFGVREGYRLAAGRDTQPKPKELAEIGLPWAPYRSAAAWYLWRAADLAKEGRFKAPVAL</sequence>
<dbReference type="GO" id="GO:0006285">
    <property type="term" value="P:base-excision repair, AP site formation"/>
    <property type="evidence" value="ECO:0007669"/>
    <property type="project" value="TreeGrafter"/>
</dbReference>
<dbReference type="Gene3D" id="1.10.340.30">
    <property type="entry name" value="Hypothetical protein, domain 2"/>
    <property type="match status" value="1"/>
</dbReference>
<reference evidence="7 8" key="1">
    <citation type="submission" date="2019-03" db="EMBL/GenBank/DDBJ databases">
        <title>Roseomonas sp. a novel Roseomonas species isolated from Sea whip Gorgonian.</title>
        <authorList>
            <person name="Li F."/>
            <person name="Pan X."/>
            <person name="Huang S."/>
            <person name="Li Z."/>
            <person name="Meng B."/>
        </authorList>
    </citation>
    <scope>NUCLEOTIDE SEQUENCE [LARGE SCALE GENOMIC DNA]</scope>
    <source>
        <strain evidence="7 8">M0104</strain>
    </source>
</reference>
<dbReference type="GO" id="GO:0043916">
    <property type="term" value="F:DNA-7-methylguanine glycosylase activity"/>
    <property type="evidence" value="ECO:0007669"/>
    <property type="project" value="TreeGrafter"/>
</dbReference>
<evidence type="ECO:0000313" key="8">
    <source>
        <dbReference type="Proteomes" id="UP000460715"/>
    </source>
</evidence>
<evidence type="ECO:0000313" key="7">
    <source>
        <dbReference type="EMBL" id="MXP62196.1"/>
    </source>
</evidence>
<dbReference type="Proteomes" id="UP000460715">
    <property type="component" value="Unassembled WGS sequence"/>
</dbReference>
<dbReference type="SUPFAM" id="SSF48150">
    <property type="entry name" value="DNA-glycosylase"/>
    <property type="match status" value="1"/>
</dbReference>
<evidence type="ECO:0000256" key="1">
    <source>
        <dbReference type="ARBA" id="ARBA00000086"/>
    </source>
</evidence>
<organism evidence="7 8">
    <name type="scientific">Teichococcus coralli</name>
    <dbReference type="NCBI Taxonomy" id="2545983"/>
    <lineage>
        <taxon>Bacteria</taxon>
        <taxon>Pseudomonadati</taxon>
        <taxon>Pseudomonadota</taxon>
        <taxon>Alphaproteobacteria</taxon>
        <taxon>Acetobacterales</taxon>
        <taxon>Roseomonadaceae</taxon>
        <taxon>Roseomonas</taxon>
    </lineage>
</organism>
<keyword evidence="4" id="KW-0227">DNA damage</keyword>
<comment type="caution">
    <text evidence="7">The sequence shown here is derived from an EMBL/GenBank/DDBJ whole genome shotgun (WGS) entry which is preliminary data.</text>
</comment>
<dbReference type="GO" id="GO:0032993">
    <property type="term" value="C:protein-DNA complex"/>
    <property type="evidence" value="ECO:0007669"/>
    <property type="project" value="TreeGrafter"/>
</dbReference>
<dbReference type="InterPro" id="IPR051912">
    <property type="entry name" value="Alkylbase_DNA_Glycosylase/TA"/>
</dbReference>
<protein>
    <recommendedName>
        <fullName evidence="3">DNA-3-methyladenine glycosylase II</fullName>
        <ecNumber evidence="3">3.2.2.21</ecNumber>
    </recommendedName>
</protein>
<evidence type="ECO:0000259" key="6">
    <source>
        <dbReference type="SMART" id="SM00478"/>
    </source>
</evidence>
<feature type="domain" description="HhH-GPD" evidence="6">
    <location>
        <begin position="55"/>
        <end position="211"/>
    </location>
</feature>
<keyword evidence="5" id="KW-0234">DNA repair</keyword>
<dbReference type="Pfam" id="PF00730">
    <property type="entry name" value="HhH-GPD"/>
    <property type="match status" value="1"/>
</dbReference>
<dbReference type="Gene3D" id="1.10.1670.40">
    <property type="match status" value="1"/>
</dbReference>
<dbReference type="EC" id="3.2.2.21" evidence="3"/>
<evidence type="ECO:0000256" key="4">
    <source>
        <dbReference type="ARBA" id="ARBA00022763"/>
    </source>
</evidence>
<evidence type="ECO:0000256" key="2">
    <source>
        <dbReference type="ARBA" id="ARBA00010817"/>
    </source>
</evidence>
<comment type="similarity">
    <text evidence="2">Belongs to the alkylbase DNA glycosidase AlkA family.</text>
</comment>
<dbReference type="GO" id="GO:0008725">
    <property type="term" value="F:DNA-3-methyladenine glycosylase activity"/>
    <property type="evidence" value="ECO:0007669"/>
    <property type="project" value="TreeGrafter"/>
</dbReference>
<dbReference type="PANTHER" id="PTHR43003:SF5">
    <property type="entry name" value="DNA-3-METHYLADENINE GLYCOSYLASE"/>
    <property type="match status" value="1"/>
</dbReference>
<dbReference type="AlphaFoldDB" id="A0A845B7W4"/>
<dbReference type="InterPro" id="IPR003265">
    <property type="entry name" value="HhH-GPD_domain"/>
</dbReference>
<dbReference type="PANTHER" id="PTHR43003">
    <property type="entry name" value="DNA-3-METHYLADENINE GLYCOSYLASE"/>
    <property type="match status" value="1"/>
</dbReference>
<gene>
    <name evidence="7" type="ORF">E0493_02365</name>
</gene>
<accession>A0A845B7W4</accession>
<dbReference type="EMBL" id="SNVJ01000002">
    <property type="protein sequence ID" value="MXP62196.1"/>
    <property type="molecule type" value="Genomic_DNA"/>
</dbReference>
<comment type="catalytic activity">
    <reaction evidence="1">
        <text>Hydrolysis of alkylated DNA, releasing 3-methyladenine, 3-methylguanine, 7-methylguanine and 7-methyladenine.</text>
        <dbReference type="EC" id="3.2.2.21"/>
    </reaction>
</comment>
<evidence type="ECO:0000256" key="5">
    <source>
        <dbReference type="ARBA" id="ARBA00023204"/>
    </source>
</evidence>
<dbReference type="GO" id="GO:0032131">
    <property type="term" value="F:alkylated DNA binding"/>
    <property type="evidence" value="ECO:0007669"/>
    <property type="project" value="TreeGrafter"/>
</dbReference>
<dbReference type="InterPro" id="IPR011257">
    <property type="entry name" value="DNA_glycosylase"/>
</dbReference>
<dbReference type="SMART" id="SM00478">
    <property type="entry name" value="ENDO3c"/>
    <property type="match status" value="1"/>
</dbReference>
<evidence type="ECO:0000256" key="3">
    <source>
        <dbReference type="ARBA" id="ARBA00012000"/>
    </source>
</evidence>
<keyword evidence="8" id="KW-1185">Reference proteome</keyword>
<dbReference type="OrthoDB" id="9811249at2"/>
<dbReference type="GO" id="GO:0006307">
    <property type="term" value="P:DNA alkylation repair"/>
    <property type="evidence" value="ECO:0007669"/>
    <property type="project" value="TreeGrafter"/>
</dbReference>
<name>A0A845B7W4_9PROT</name>